<protein>
    <recommendedName>
        <fullName evidence="2">SGNH hydrolase-type esterase domain-containing protein</fullName>
    </recommendedName>
</protein>
<feature type="signal peptide" evidence="1">
    <location>
        <begin position="1"/>
        <end position="31"/>
    </location>
</feature>
<reference evidence="3 4" key="1">
    <citation type="submission" date="2019-02" db="EMBL/GenBank/DDBJ databases">
        <title>Deep-cultivation of Planctomycetes and their phenomic and genomic characterization uncovers novel biology.</title>
        <authorList>
            <person name="Wiegand S."/>
            <person name="Jogler M."/>
            <person name="Boedeker C."/>
            <person name="Pinto D."/>
            <person name="Vollmers J."/>
            <person name="Rivas-Marin E."/>
            <person name="Kohn T."/>
            <person name="Peeters S.H."/>
            <person name="Heuer A."/>
            <person name="Rast P."/>
            <person name="Oberbeckmann S."/>
            <person name="Bunk B."/>
            <person name="Jeske O."/>
            <person name="Meyerdierks A."/>
            <person name="Storesund J.E."/>
            <person name="Kallscheuer N."/>
            <person name="Luecker S."/>
            <person name="Lage O.M."/>
            <person name="Pohl T."/>
            <person name="Merkel B.J."/>
            <person name="Hornburger P."/>
            <person name="Mueller R.-W."/>
            <person name="Bruemmer F."/>
            <person name="Labrenz M."/>
            <person name="Spormann A.M."/>
            <person name="Op den Camp H."/>
            <person name="Overmann J."/>
            <person name="Amann R."/>
            <person name="Jetten M.S.M."/>
            <person name="Mascher T."/>
            <person name="Medema M.H."/>
            <person name="Devos D.P."/>
            <person name="Kaster A.-K."/>
            <person name="Ovreas L."/>
            <person name="Rohde M."/>
            <person name="Galperin M.Y."/>
            <person name="Jogler C."/>
        </authorList>
    </citation>
    <scope>NUCLEOTIDE SEQUENCE [LARGE SCALE GENOMIC DNA]</scope>
    <source>
        <strain evidence="3 4">EC9</strain>
    </source>
</reference>
<evidence type="ECO:0000313" key="3">
    <source>
        <dbReference type="EMBL" id="QDS89452.1"/>
    </source>
</evidence>
<dbReference type="PANTHER" id="PTHR34407">
    <property type="entry name" value="EXPRESSED PROTEIN"/>
    <property type="match status" value="1"/>
</dbReference>
<dbReference type="GO" id="GO:0016788">
    <property type="term" value="F:hydrolase activity, acting on ester bonds"/>
    <property type="evidence" value="ECO:0007669"/>
    <property type="project" value="UniProtKB-ARBA"/>
</dbReference>
<keyword evidence="4" id="KW-1185">Reference proteome</keyword>
<dbReference type="InterPro" id="IPR013830">
    <property type="entry name" value="SGNH_hydro"/>
</dbReference>
<evidence type="ECO:0000256" key="1">
    <source>
        <dbReference type="SAM" id="SignalP"/>
    </source>
</evidence>
<keyword evidence="1" id="KW-0732">Signal</keyword>
<dbReference type="KEGG" id="ruv:EC9_36520"/>
<proteinExistence type="predicted"/>
<name>A0A517M3J8_9BACT</name>
<dbReference type="PANTHER" id="PTHR34407:SF1">
    <property type="entry name" value="SGNH HYDROLASE-TYPE ESTERASE DOMAIN-CONTAINING PROTEIN"/>
    <property type="match status" value="1"/>
</dbReference>
<feature type="domain" description="SGNH hydrolase-type esterase" evidence="2">
    <location>
        <begin position="69"/>
        <end position="245"/>
    </location>
</feature>
<dbReference type="Gene3D" id="3.40.50.1110">
    <property type="entry name" value="SGNH hydrolase"/>
    <property type="match status" value="1"/>
</dbReference>
<accession>A0A517M3J8</accession>
<dbReference type="SUPFAM" id="SSF52266">
    <property type="entry name" value="SGNH hydrolase"/>
    <property type="match status" value="1"/>
</dbReference>
<dbReference type="Gene3D" id="2.60.120.260">
    <property type="entry name" value="Galactose-binding domain-like"/>
    <property type="match status" value="1"/>
</dbReference>
<dbReference type="RefSeq" id="WP_246105748.1">
    <property type="nucleotide sequence ID" value="NZ_CP036261.1"/>
</dbReference>
<dbReference type="Proteomes" id="UP000319557">
    <property type="component" value="Chromosome"/>
</dbReference>
<evidence type="ECO:0000259" key="2">
    <source>
        <dbReference type="Pfam" id="PF13472"/>
    </source>
</evidence>
<gene>
    <name evidence="3" type="ORF">EC9_36520</name>
</gene>
<organism evidence="3 4">
    <name type="scientific">Rosistilla ulvae</name>
    <dbReference type="NCBI Taxonomy" id="1930277"/>
    <lineage>
        <taxon>Bacteria</taxon>
        <taxon>Pseudomonadati</taxon>
        <taxon>Planctomycetota</taxon>
        <taxon>Planctomycetia</taxon>
        <taxon>Pirellulales</taxon>
        <taxon>Pirellulaceae</taxon>
        <taxon>Rosistilla</taxon>
    </lineage>
</organism>
<dbReference type="EMBL" id="CP036261">
    <property type="protein sequence ID" value="QDS89452.1"/>
    <property type="molecule type" value="Genomic_DNA"/>
</dbReference>
<sequence precursor="true">MSFAKSITSIHRFTALAVCLSTLLSAMPSAAAEQPEYAAVTAELVRPRDGLGNVLAKLREGKPVKIGYLGGSITAAAGWRVKTRQWFADEFPEAKVEEIHAAIGGTGSDLGVFRVGRDALQHKPDLLFVEFAVNDGGAAPEQIWKAMEGIVRQTWADNPRTDICFVYTYRVGYEGDLEKGLCPRAASAMEMLADHYGIPSINFAMKVVELQQAGKLIYKSAEPTEPGVVRFSSDGVHPLDEGHQIYADVVADAVRLIGETSAPIDHAAKLKTPFVEDHWQAAKMVPITAEMLSPQWEQLPADATLAKRFGNRMGTLFEATQPGSKLTFKFRGSTAKLYDLLGPDGGQVIITVDGKKQPKPRPRFDSYCTYHRIATLTVAGGLDPAEVHTVTVEVDSEQPDRQSVAFRLKDPETELKQPKYQGTNIRVGQILVLGDVVP</sequence>
<dbReference type="CDD" id="cd00229">
    <property type="entry name" value="SGNH_hydrolase"/>
    <property type="match status" value="1"/>
</dbReference>
<feature type="chain" id="PRO_5021761255" description="SGNH hydrolase-type esterase domain-containing protein" evidence="1">
    <location>
        <begin position="32"/>
        <end position="438"/>
    </location>
</feature>
<dbReference type="Pfam" id="PF13472">
    <property type="entry name" value="Lipase_GDSL_2"/>
    <property type="match status" value="1"/>
</dbReference>
<dbReference type="InterPro" id="IPR036514">
    <property type="entry name" value="SGNH_hydro_sf"/>
</dbReference>
<evidence type="ECO:0000313" key="4">
    <source>
        <dbReference type="Proteomes" id="UP000319557"/>
    </source>
</evidence>
<dbReference type="AlphaFoldDB" id="A0A517M3J8"/>